<dbReference type="GO" id="GO:0016251">
    <property type="term" value="F:RNA polymerase II general transcription initiation factor activity"/>
    <property type="evidence" value="ECO:0007669"/>
    <property type="project" value="InterPro"/>
</dbReference>
<dbReference type="GO" id="GO:0004402">
    <property type="term" value="F:histone acetyltransferase activity"/>
    <property type="evidence" value="ECO:0007669"/>
    <property type="project" value="InterPro"/>
</dbReference>
<evidence type="ECO:0000259" key="3">
    <source>
        <dbReference type="Pfam" id="PF12157"/>
    </source>
</evidence>
<feature type="domain" description="Transcription initiation factor TFIID subunit 1 histone acetyltransferase" evidence="3">
    <location>
        <begin position="1"/>
        <end position="127"/>
    </location>
</feature>
<name>A0A427AUT3_ENSVE</name>
<evidence type="ECO:0000256" key="2">
    <source>
        <dbReference type="ARBA" id="ARBA00023242"/>
    </source>
</evidence>
<comment type="subcellular location">
    <subcellularLocation>
        <location evidence="1">Nucleus</location>
    </subcellularLocation>
</comment>
<dbReference type="Proteomes" id="UP000287651">
    <property type="component" value="Unassembled WGS sequence"/>
</dbReference>
<dbReference type="GO" id="GO:0017025">
    <property type="term" value="F:TBP-class protein binding"/>
    <property type="evidence" value="ECO:0007669"/>
    <property type="project" value="InterPro"/>
</dbReference>
<comment type="caution">
    <text evidence="4">The sequence shown here is derived from an EMBL/GenBank/DDBJ whole genome shotgun (WGS) entry which is preliminary data.</text>
</comment>
<dbReference type="EMBL" id="AMZH03001253">
    <property type="protein sequence ID" value="RRT80010.1"/>
    <property type="molecule type" value="Genomic_DNA"/>
</dbReference>
<dbReference type="PANTHER" id="PTHR13900">
    <property type="entry name" value="TRANSCRIPTION INITIATION FACTOR TFIID"/>
    <property type="match status" value="1"/>
</dbReference>
<evidence type="ECO:0000313" key="4">
    <source>
        <dbReference type="EMBL" id="RRT80010.1"/>
    </source>
</evidence>
<protein>
    <recommendedName>
        <fullName evidence="3">Transcription initiation factor TFIID subunit 1 histone acetyltransferase domain-containing protein</fullName>
    </recommendedName>
</protein>
<dbReference type="InterPro" id="IPR040240">
    <property type="entry name" value="TAF1"/>
</dbReference>
<dbReference type="GO" id="GO:0005669">
    <property type="term" value="C:transcription factor TFIID complex"/>
    <property type="evidence" value="ECO:0007669"/>
    <property type="project" value="InterPro"/>
</dbReference>
<reference evidence="4 5" key="1">
    <citation type="journal article" date="2014" name="Agronomy (Basel)">
        <title>A Draft Genome Sequence for Ensete ventricosum, the Drought-Tolerant Tree Against Hunger.</title>
        <authorList>
            <person name="Harrison J."/>
            <person name="Moore K.A."/>
            <person name="Paszkiewicz K."/>
            <person name="Jones T."/>
            <person name="Grant M."/>
            <person name="Ambacheew D."/>
            <person name="Muzemil S."/>
            <person name="Studholme D.J."/>
        </authorList>
    </citation>
    <scope>NUCLEOTIDE SEQUENCE [LARGE SCALE GENOMIC DNA]</scope>
</reference>
<dbReference type="GO" id="GO:0051123">
    <property type="term" value="P:RNA polymerase II preinitiation complex assembly"/>
    <property type="evidence" value="ECO:0007669"/>
    <property type="project" value="TreeGrafter"/>
</dbReference>
<accession>A0A427AUT3</accession>
<evidence type="ECO:0000256" key="1">
    <source>
        <dbReference type="ARBA" id="ARBA00004123"/>
    </source>
</evidence>
<keyword evidence="2" id="KW-0539">Nucleus</keyword>
<proteinExistence type="predicted"/>
<organism evidence="4 5">
    <name type="scientific">Ensete ventricosum</name>
    <name type="common">Abyssinian banana</name>
    <name type="synonym">Musa ensete</name>
    <dbReference type="NCBI Taxonomy" id="4639"/>
    <lineage>
        <taxon>Eukaryota</taxon>
        <taxon>Viridiplantae</taxon>
        <taxon>Streptophyta</taxon>
        <taxon>Embryophyta</taxon>
        <taxon>Tracheophyta</taxon>
        <taxon>Spermatophyta</taxon>
        <taxon>Magnoliopsida</taxon>
        <taxon>Liliopsida</taxon>
        <taxon>Zingiberales</taxon>
        <taxon>Musaceae</taxon>
        <taxon>Ensete</taxon>
    </lineage>
</organism>
<dbReference type="Pfam" id="PF12157">
    <property type="entry name" value="DUF3591"/>
    <property type="match status" value="1"/>
</dbReference>
<gene>
    <name evidence="4" type="ORF">B296_00011176</name>
</gene>
<dbReference type="InterPro" id="IPR022591">
    <property type="entry name" value="TAF1_HAT_dom"/>
</dbReference>
<evidence type="ECO:0000313" key="5">
    <source>
        <dbReference type="Proteomes" id="UP000287651"/>
    </source>
</evidence>
<dbReference type="PANTHER" id="PTHR13900:SF0">
    <property type="entry name" value="TRANSCRIPTION INITIATION FACTOR TFIID SUBUNIT 1"/>
    <property type="match status" value="1"/>
</dbReference>
<sequence>MEVLSPGTKTVQNYLVNRMLVYVYREFRAKEKPGILPHIRADELFAQFPGLTDAFVRKRLKHCADIKVSSSITKFVRVAAKGSNGQLLWARKVDFRIPSEEELRRILSPENVSYLCSSLFDEYALSELHKTVLLHPFVVVWSKVRRTGPYRHIEIWPVWAVRVPVNHRTGMYRPYRAVQAGTENLGMVIALSWIYASEGFHYS</sequence>
<dbReference type="AlphaFoldDB" id="A0A427AUT3"/>